<comment type="caution">
    <text evidence="2">The sequence shown here is derived from an EMBL/GenBank/DDBJ whole genome shotgun (WGS) entry which is preliminary data.</text>
</comment>
<protein>
    <submittedName>
        <fullName evidence="2">Uncharacterized protein</fullName>
    </submittedName>
</protein>
<gene>
    <name evidence="2" type="ORF">RHSIM_Rhsim11G0060800</name>
</gene>
<dbReference type="EMBL" id="WJXA01000011">
    <property type="protein sequence ID" value="KAF7127979.1"/>
    <property type="molecule type" value="Genomic_DNA"/>
</dbReference>
<name>A0A834G8K5_RHOSS</name>
<dbReference type="Proteomes" id="UP000626092">
    <property type="component" value="Unassembled WGS sequence"/>
</dbReference>
<reference evidence="2" key="1">
    <citation type="submission" date="2019-11" db="EMBL/GenBank/DDBJ databases">
        <authorList>
            <person name="Liu Y."/>
            <person name="Hou J."/>
            <person name="Li T.-Q."/>
            <person name="Guan C.-H."/>
            <person name="Wu X."/>
            <person name="Wu H.-Z."/>
            <person name="Ling F."/>
            <person name="Zhang R."/>
            <person name="Shi X.-G."/>
            <person name="Ren J.-P."/>
            <person name="Chen E.-F."/>
            <person name="Sun J.-M."/>
        </authorList>
    </citation>
    <scope>NUCLEOTIDE SEQUENCE</scope>
    <source>
        <strain evidence="2">Adult_tree_wgs_1</strain>
        <tissue evidence="2">Leaves</tissue>
    </source>
</reference>
<organism evidence="2 3">
    <name type="scientific">Rhododendron simsii</name>
    <name type="common">Sims's rhododendron</name>
    <dbReference type="NCBI Taxonomy" id="118357"/>
    <lineage>
        <taxon>Eukaryota</taxon>
        <taxon>Viridiplantae</taxon>
        <taxon>Streptophyta</taxon>
        <taxon>Embryophyta</taxon>
        <taxon>Tracheophyta</taxon>
        <taxon>Spermatophyta</taxon>
        <taxon>Magnoliopsida</taxon>
        <taxon>eudicotyledons</taxon>
        <taxon>Gunneridae</taxon>
        <taxon>Pentapetalae</taxon>
        <taxon>asterids</taxon>
        <taxon>Ericales</taxon>
        <taxon>Ericaceae</taxon>
        <taxon>Ericoideae</taxon>
        <taxon>Rhodoreae</taxon>
        <taxon>Rhododendron</taxon>
    </lineage>
</organism>
<feature type="region of interest" description="Disordered" evidence="1">
    <location>
        <begin position="30"/>
        <end position="83"/>
    </location>
</feature>
<keyword evidence="3" id="KW-1185">Reference proteome</keyword>
<dbReference type="AlphaFoldDB" id="A0A834G8K5"/>
<sequence length="83" mass="9112">MKSFVVEATGGEEGDKTDRARIQVTPRNVEEGARLKQREMDLDDANAEDTPPSKIAKNSLKCMKAQENHDVEGSLKPQADDVA</sequence>
<feature type="compositionally biased region" description="Basic and acidic residues" evidence="1">
    <location>
        <begin position="30"/>
        <end position="40"/>
    </location>
</feature>
<evidence type="ECO:0000313" key="2">
    <source>
        <dbReference type="EMBL" id="KAF7127979.1"/>
    </source>
</evidence>
<evidence type="ECO:0000313" key="3">
    <source>
        <dbReference type="Proteomes" id="UP000626092"/>
    </source>
</evidence>
<evidence type="ECO:0000256" key="1">
    <source>
        <dbReference type="SAM" id="MobiDB-lite"/>
    </source>
</evidence>
<feature type="compositionally biased region" description="Basic and acidic residues" evidence="1">
    <location>
        <begin position="64"/>
        <end position="73"/>
    </location>
</feature>
<accession>A0A834G8K5</accession>
<proteinExistence type="predicted"/>